<name>A0A1B6K9L5_9HEMI</name>
<dbReference type="SUPFAM" id="SSF56784">
    <property type="entry name" value="HAD-like"/>
    <property type="match status" value="1"/>
</dbReference>
<evidence type="ECO:0000313" key="2">
    <source>
        <dbReference type="EMBL" id="JAT07884.1"/>
    </source>
</evidence>
<dbReference type="InterPro" id="IPR010036">
    <property type="entry name" value="MDP_1_eu_arc"/>
</dbReference>
<feature type="signal peptide" evidence="1">
    <location>
        <begin position="1"/>
        <end position="30"/>
    </location>
</feature>
<evidence type="ECO:0000256" key="1">
    <source>
        <dbReference type="SAM" id="SignalP"/>
    </source>
</evidence>
<sequence>MAEGKWIHQISLLTFLVIIFSLTDFQVINGENSHEEVSTPTPIELKQPKLIVFSLDWVIWPFRVESEVVTPVRKDKRTGRVHDFVKKALGVYADALDALNTLYLRKYRLAAISDSPDVETNTKLLLYFNLYNYFPIQEMFGGPKSQHLELIHRTTQIPYQDIIYFDVKNDQLTGLRKMGLWVVEVESGLSIQDFDRALGLYNNVTTPAQALEKTC</sequence>
<dbReference type="InterPro" id="IPR036412">
    <property type="entry name" value="HAD-like_sf"/>
</dbReference>
<dbReference type="AlphaFoldDB" id="A0A1B6K9L5"/>
<reference evidence="2" key="1">
    <citation type="submission" date="2015-11" db="EMBL/GenBank/DDBJ databases">
        <title>De novo transcriptome assembly of four potential Pierce s Disease insect vectors from Arizona vineyards.</title>
        <authorList>
            <person name="Tassone E.E."/>
        </authorList>
    </citation>
    <scope>NUCLEOTIDE SEQUENCE</scope>
</reference>
<dbReference type="InterPro" id="IPR023214">
    <property type="entry name" value="HAD_sf"/>
</dbReference>
<organism evidence="2">
    <name type="scientific">Graphocephala atropunctata</name>
    <dbReference type="NCBI Taxonomy" id="36148"/>
    <lineage>
        <taxon>Eukaryota</taxon>
        <taxon>Metazoa</taxon>
        <taxon>Ecdysozoa</taxon>
        <taxon>Arthropoda</taxon>
        <taxon>Hexapoda</taxon>
        <taxon>Insecta</taxon>
        <taxon>Pterygota</taxon>
        <taxon>Neoptera</taxon>
        <taxon>Paraneoptera</taxon>
        <taxon>Hemiptera</taxon>
        <taxon>Auchenorrhyncha</taxon>
        <taxon>Membracoidea</taxon>
        <taxon>Cicadellidae</taxon>
        <taxon>Cicadellinae</taxon>
        <taxon>Cicadellini</taxon>
        <taxon>Graphocephala</taxon>
    </lineage>
</organism>
<protein>
    <submittedName>
        <fullName evidence="2">Uncharacterized protein</fullName>
    </submittedName>
</protein>
<gene>
    <name evidence="2" type="ORF">g.10964</name>
</gene>
<accession>A0A1B6K9L5</accession>
<dbReference type="EMBL" id="GEBQ01032093">
    <property type="protein sequence ID" value="JAT07884.1"/>
    <property type="molecule type" value="Transcribed_RNA"/>
</dbReference>
<feature type="chain" id="PRO_5008586389" evidence="1">
    <location>
        <begin position="31"/>
        <end position="215"/>
    </location>
</feature>
<keyword evidence="1" id="KW-0732">Signal</keyword>
<dbReference type="Gene3D" id="3.40.50.1000">
    <property type="entry name" value="HAD superfamily/HAD-like"/>
    <property type="match status" value="1"/>
</dbReference>
<proteinExistence type="predicted"/>
<dbReference type="PANTHER" id="PTHR17901">
    <property type="entry name" value="MAGNESIUM-DEPENDENT PHOSPHATASE 1 MDP1"/>
    <property type="match status" value="1"/>
</dbReference>
<dbReference type="PANTHER" id="PTHR17901:SF14">
    <property type="entry name" value="MAGNESIUM-DEPENDENT PHOSPHATASE 1"/>
    <property type="match status" value="1"/>
</dbReference>
<dbReference type="Pfam" id="PF12689">
    <property type="entry name" value="Acid_PPase"/>
    <property type="match status" value="1"/>
</dbReference>
<dbReference type="GO" id="GO:0003993">
    <property type="term" value="F:acid phosphatase activity"/>
    <property type="evidence" value="ECO:0007669"/>
    <property type="project" value="TreeGrafter"/>
</dbReference>